<dbReference type="Gene3D" id="3.40.50.150">
    <property type="entry name" value="Vaccinia Virus protein VP39"/>
    <property type="match status" value="1"/>
</dbReference>
<sequence length="362" mass="39837">MSGTRSTVGIESEGQPRHDQTLTLKQAATCWYHGEWKALSHIDAGLLAAHPDRIRLALLQAGGNAQCGNLQAAKSSLRLARQWGATTLQLAQMLAAGVHRQLDSASTLCGAPSKAQYHCDTSQKLILALTGVPATTITAPACPSPAMEAATEQAQALAAQRFCSAEYWEQRYRSGGHSGAGSQGKLAAFKAAVVNAFVARNQILSVIELGCGDGMQLQLLHIPRYIGVDVSPAAIARCQALFAEDSTKTFLVLEDFLCAPRTATLALSMDVLFHLVEDQVFDTYMYRLFASAEQYVIIYASDAPVLQGKAVHVRGRRFTTWIDDHRPDWELYAFRQNNYPYRILHSQSRSSFSDFYFYRQRS</sequence>
<feature type="domain" description="Methyltransferase type 11" evidence="1">
    <location>
        <begin position="208"/>
        <end position="280"/>
    </location>
</feature>
<gene>
    <name evidence="2" type="ORF">Cenrod_2392</name>
</gene>
<dbReference type="Pfam" id="PF08241">
    <property type="entry name" value="Methyltransf_11"/>
    <property type="match status" value="1"/>
</dbReference>
<name>U5NAX2_9BURK</name>
<dbReference type="STRING" id="946483.Cenrod_2392"/>
<dbReference type="EMBL" id="CP004885">
    <property type="protein sequence ID" value="AGX88450.1"/>
    <property type="molecule type" value="Genomic_DNA"/>
</dbReference>
<dbReference type="eggNOG" id="COG0500">
    <property type="taxonomic scope" value="Bacteria"/>
</dbReference>
<dbReference type="GO" id="GO:0008757">
    <property type="term" value="F:S-adenosylmethionine-dependent methyltransferase activity"/>
    <property type="evidence" value="ECO:0007669"/>
    <property type="project" value="InterPro"/>
</dbReference>
<dbReference type="Proteomes" id="UP000017184">
    <property type="component" value="Chromosome"/>
</dbReference>
<evidence type="ECO:0000313" key="2">
    <source>
        <dbReference type="EMBL" id="AGX88450.1"/>
    </source>
</evidence>
<proteinExistence type="predicted"/>
<dbReference type="AlphaFoldDB" id="U5NAX2"/>
<dbReference type="CDD" id="cd02440">
    <property type="entry name" value="AdoMet_MTases"/>
    <property type="match status" value="1"/>
</dbReference>
<keyword evidence="2" id="KW-0808">Transferase</keyword>
<evidence type="ECO:0000313" key="3">
    <source>
        <dbReference type="Proteomes" id="UP000017184"/>
    </source>
</evidence>
<dbReference type="InterPro" id="IPR029063">
    <property type="entry name" value="SAM-dependent_MTases_sf"/>
</dbReference>
<dbReference type="HOGENOM" id="CLU_764382_0_0_4"/>
<evidence type="ECO:0000259" key="1">
    <source>
        <dbReference type="Pfam" id="PF08241"/>
    </source>
</evidence>
<dbReference type="RefSeq" id="WP_022776166.1">
    <property type="nucleotide sequence ID" value="NC_022576.1"/>
</dbReference>
<keyword evidence="3" id="KW-1185">Reference proteome</keyword>
<reference evidence="2 3" key="1">
    <citation type="journal article" date="2013" name="Genome Biol.">
        <title>Genomic analysis reveals key aspects of prokaryotic symbiosis in the phototrophic consortium "Chlorochromatium aggregatum".</title>
        <authorList>
            <person name="Liu Z."/>
            <person name="Muller J."/>
            <person name="Li T."/>
            <person name="Alvey R.M."/>
            <person name="Vogl K."/>
            <person name="Frigaard N.U."/>
            <person name="Rockwell N.C."/>
            <person name="Boyd E.S."/>
            <person name="Tomsho L.P."/>
            <person name="Schuster S.C."/>
            <person name="Henke P."/>
            <person name="Rohde M."/>
            <person name="Overmann J."/>
            <person name="Bryant D.A."/>
        </authorList>
    </citation>
    <scope>NUCLEOTIDE SEQUENCE [LARGE SCALE GENOMIC DNA]</scope>
    <source>
        <strain evidence="2">CR</strain>
    </source>
</reference>
<dbReference type="InterPro" id="IPR013216">
    <property type="entry name" value="Methyltransf_11"/>
</dbReference>
<accession>U5NAX2</accession>
<dbReference type="KEGG" id="cbx:Cenrod_2392"/>
<protein>
    <submittedName>
        <fullName evidence="2">Glycosyltransferase-like protein</fullName>
    </submittedName>
</protein>
<organism evidence="2 3">
    <name type="scientific">Candidatus Symbiobacter mobilis CR</name>
    <dbReference type="NCBI Taxonomy" id="946483"/>
    <lineage>
        <taxon>Bacteria</taxon>
        <taxon>Pseudomonadati</taxon>
        <taxon>Pseudomonadota</taxon>
        <taxon>Betaproteobacteria</taxon>
        <taxon>Burkholderiales</taxon>
        <taxon>Comamonadaceae</taxon>
    </lineage>
</organism>
<dbReference type="SUPFAM" id="SSF53335">
    <property type="entry name" value="S-adenosyl-L-methionine-dependent methyltransferases"/>
    <property type="match status" value="1"/>
</dbReference>